<accession>A0A6C1B5H4</accession>
<feature type="signal peptide" evidence="1">
    <location>
        <begin position="1"/>
        <end position="21"/>
    </location>
</feature>
<dbReference type="Proteomes" id="UP000501991">
    <property type="component" value="Chromosome"/>
</dbReference>
<dbReference type="KEGG" id="azq:G3580_15840"/>
<keyword evidence="3" id="KW-1185">Reference proteome</keyword>
<dbReference type="EMBL" id="CP048836">
    <property type="protein sequence ID" value="QID18962.1"/>
    <property type="molecule type" value="Genomic_DNA"/>
</dbReference>
<organism evidence="2 3">
    <name type="scientific">Nitrogeniibacter mangrovi</name>
    <dbReference type="NCBI Taxonomy" id="2016596"/>
    <lineage>
        <taxon>Bacteria</taxon>
        <taxon>Pseudomonadati</taxon>
        <taxon>Pseudomonadota</taxon>
        <taxon>Betaproteobacteria</taxon>
        <taxon>Rhodocyclales</taxon>
        <taxon>Zoogloeaceae</taxon>
        <taxon>Nitrogeniibacter</taxon>
    </lineage>
</organism>
<protein>
    <submittedName>
        <fullName evidence="2">YfiR family protein</fullName>
    </submittedName>
</protein>
<evidence type="ECO:0000256" key="1">
    <source>
        <dbReference type="SAM" id="SignalP"/>
    </source>
</evidence>
<proteinExistence type="predicted"/>
<dbReference type="RefSeq" id="WP_173767126.1">
    <property type="nucleotide sequence ID" value="NZ_CP048836.1"/>
</dbReference>
<dbReference type="AlphaFoldDB" id="A0A6C1B5H4"/>
<feature type="chain" id="PRO_5025524884" evidence="1">
    <location>
        <begin position="22"/>
        <end position="177"/>
    </location>
</feature>
<sequence>MFARLLASFLLLLSCVVPALAAPTEYQLKAVFLLNFARYATWPEAALPPGAPIDICVLGRDPFGTHLAGLESRLAQGRAVRIRYPESAERARDCQVLFLAASEQRRLNATLRDLDGAPVLTVSDIDGFVEAGGAIGFVTEDDRVRFDINRGTLEHDGLKLSAQLLKLARRLVGEDGP</sequence>
<keyword evidence="1" id="KW-0732">Signal</keyword>
<evidence type="ECO:0000313" key="2">
    <source>
        <dbReference type="EMBL" id="QID18962.1"/>
    </source>
</evidence>
<dbReference type="PROSITE" id="PS51257">
    <property type="entry name" value="PROKAR_LIPOPROTEIN"/>
    <property type="match status" value="1"/>
</dbReference>
<dbReference type="InterPro" id="IPR025293">
    <property type="entry name" value="YfiR/HmsC-like"/>
</dbReference>
<evidence type="ECO:0000313" key="3">
    <source>
        <dbReference type="Proteomes" id="UP000501991"/>
    </source>
</evidence>
<reference evidence="2 3" key="1">
    <citation type="submission" date="2020-02" db="EMBL/GenBank/DDBJ databases">
        <title>Nitrogenibacter mangrovi gen. nov., sp. nov. isolated from mangrove sediment, a denitrifying betaproteobacterium.</title>
        <authorList>
            <person name="Liao H."/>
            <person name="Tian Y."/>
        </authorList>
    </citation>
    <scope>NUCLEOTIDE SEQUENCE [LARGE SCALE GENOMIC DNA]</scope>
    <source>
        <strain evidence="2 3">M9-3-2</strain>
    </source>
</reference>
<gene>
    <name evidence="2" type="ORF">G3580_15840</name>
</gene>
<dbReference type="Pfam" id="PF13689">
    <property type="entry name" value="DUF4154"/>
    <property type="match status" value="1"/>
</dbReference>
<name>A0A6C1B5H4_9RHOO</name>